<organism evidence="2 3">
    <name type="scientific">Arctia plantaginis</name>
    <name type="common">Wood tiger moth</name>
    <name type="synonym">Phalaena plantaginis</name>
    <dbReference type="NCBI Taxonomy" id="874455"/>
    <lineage>
        <taxon>Eukaryota</taxon>
        <taxon>Metazoa</taxon>
        <taxon>Ecdysozoa</taxon>
        <taxon>Arthropoda</taxon>
        <taxon>Hexapoda</taxon>
        <taxon>Insecta</taxon>
        <taxon>Pterygota</taxon>
        <taxon>Neoptera</taxon>
        <taxon>Endopterygota</taxon>
        <taxon>Lepidoptera</taxon>
        <taxon>Glossata</taxon>
        <taxon>Ditrysia</taxon>
        <taxon>Noctuoidea</taxon>
        <taxon>Erebidae</taxon>
        <taxon>Arctiinae</taxon>
        <taxon>Arctia</taxon>
    </lineage>
</organism>
<dbReference type="OrthoDB" id="10264753at2759"/>
<accession>A0A8S1BJS7</accession>
<feature type="region of interest" description="Disordered" evidence="1">
    <location>
        <begin position="1"/>
        <end position="25"/>
    </location>
</feature>
<dbReference type="Proteomes" id="UP000494256">
    <property type="component" value="Unassembled WGS sequence"/>
</dbReference>
<gene>
    <name evidence="2" type="ORF">APLA_LOCUS16269</name>
</gene>
<evidence type="ECO:0000313" key="3">
    <source>
        <dbReference type="Proteomes" id="UP000494256"/>
    </source>
</evidence>
<proteinExistence type="predicted"/>
<protein>
    <submittedName>
        <fullName evidence="2">Uncharacterized protein</fullName>
    </submittedName>
</protein>
<comment type="caution">
    <text evidence="2">The sequence shown here is derived from an EMBL/GenBank/DDBJ whole genome shotgun (WGS) entry which is preliminary data.</text>
</comment>
<dbReference type="EMBL" id="CADEBD010000641">
    <property type="protein sequence ID" value="CAB3258626.1"/>
    <property type="molecule type" value="Genomic_DNA"/>
</dbReference>
<dbReference type="AlphaFoldDB" id="A0A8S1BJS7"/>
<evidence type="ECO:0000313" key="2">
    <source>
        <dbReference type="EMBL" id="CAB3258626.1"/>
    </source>
</evidence>
<evidence type="ECO:0000256" key="1">
    <source>
        <dbReference type="SAM" id="MobiDB-lite"/>
    </source>
</evidence>
<sequence length="67" mass="7265">METETARSPVSLRKGGAGGGAGADGRYQHSWRFALVFPSKGKILAQANQLCYRVGFAKRGRFAPRKP</sequence>
<name>A0A8S1BJS7_ARCPL</name>
<reference evidence="2 3" key="1">
    <citation type="submission" date="2020-04" db="EMBL/GenBank/DDBJ databases">
        <authorList>
            <person name="Wallbank WR R."/>
            <person name="Pardo Diaz C."/>
            <person name="Kozak K."/>
            <person name="Martin S."/>
            <person name="Jiggins C."/>
            <person name="Moest M."/>
            <person name="Warren A I."/>
            <person name="Byers J.R.P. K."/>
            <person name="Montejo-Kovacevich G."/>
            <person name="Yen C E."/>
        </authorList>
    </citation>
    <scope>NUCLEOTIDE SEQUENCE [LARGE SCALE GENOMIC DNA]</scope>
</reference>